<dbReference type="AlphaFoldDB" id="A0A2B7X0F1"/>
<proteinExistence type="predicted"/>
<dbReference type="OrthoDB" id="5130616at2759"/>
<dbReference type="STRING" id="1447883.A0A2B7X0F1"/>
<accession>A0A2B7X0F1</accession>
<dbReference type="InterPro" id="IPR056867">
    <property type="entry name" value="LRR_15"/>
</dbReference>
<dbReference type="Pfam" id="PF24969">
    <property type="entry name" value="LRR_15"/>
    <property type="match status" value="1"/>
</dbReference>
<name>A0A2B7X0F1_POLH7</name>
<dbReference type="SUPFAM" id="SSF52047">
    <property type="entry name" value="RNI-like"/>
    <property type="match status" value="1"/>
</dbReference>
<keyword evidence="3" id="KW-1185">Reference proteome</keyword>
<organism evidence="2 3">
    <name type="scientific">Polytolypa hystricis (strain UAMH7299)</name>
    <dbReference type="NCBI Taxonomy" id="1447883"/>
    <lineage>
        <taxon>Eukaryota</taxon>
        <taxon>Fungi</taxon>
        <taxon>Dikarya</taxon>
        <taxon>Ascomycota</taxon>
        <taxon>Pezizomycotina</taxon>
        <taxon>Eurotiomycetes</taxon>
        <taxon>Eurotiomycetidae</taxon>
        <taxon>Onygenales</taxon>
        <taxon>Onygenales incertae sedis</taxon>
        <taxon>Polytolypa</taxon>
    </lineage>
</organism>
<protein>
    <recommendedName>
        <fullName evidence="1">Leucine-rich repeat domain-containing protein</fullName>
    </recommendedName>
</protein>
<gene>
    <name evidence="2" type="ORF">AJ80_08843</name>
</gene>
<reference evidence="2 3" key="1">
    <citation type="submission" date="2017-10" db="EMBL/GenBank/DDBJ databases">
        <title>Comparative genomics in systemic dimorphic fungi from Ajellomycetaceae.</title>
        <authorList>
            <person name="Munoz J.F."/>
            <person name="Mcewen J.G."/>
            <person name="Clay O.K."/>
            <person name="Cuomo C.A."/>
        </authorList>
    </citation>
    <scope>NUCLEOTIDE SEQUENCE [LARGE SCALE GENOMIC DNA]</scope>
    <source>
        <strain evidence="2 3">UAMH7299</strain>
    </source>
</reference>
<feature type="domain" description="Leucine-rich repeat" evidence="1">
    <location>
        <begin position="240"/>
        <end position="428"/>
    </location>
</feature>
<evidence type="ECO:0000259" key="1">
    <source>
        <dbReference type="Pfam" id="PF24969"/>
    </source>
</evidence>
<evidence type="ECO:0000313" key="3">
    <source>
        <dbReference type="Proteomes" id="UP000224634"/>
    </source>
</evidence>
<sequence length="441" mass="51138">MLDTLPIEIIHLIAERVPQQNDIGSLVCSCRLFYQVLLPQLYREIHLTKNWSTKRLASLTQALLRNPHLASYVHGFYADKAWHSFRHHKTKDPPEVDFKYDVGLIYNAIRSVNPDRTGVDGWERWEYLVRTGDKDIWVALFFPLLRNLRKLRIEDIYYFGYLQWTIERIAARAKPFDRDQHFRLPYLSQASISGLTLSASRFIRTLLQFPAMQRLQGAFIHDDKACDDKAWPRRLPFRRHISSITELEFTDSYSRDGMLDIIQSCRALRSFKFEQNLGHDIHVQRFGQTLAGTAETLETLWIDRKGNPLPLDDIQAHAAIGTFADFKVLRCLHVRVADLLGIGPRTQHPQRSLVELLPRSLEVLELTACMPLWFPSVIHELRTLVLMRKEICPAVRKINLAVEFWWMSEADTVVHAFMALCRESRVLFSLIHIGGVAGSEN</sequence>
<comment type="caution">
    <text evidence="2">The sequence shown here is derived from an EMBL/GenBank/DDBJ whole genome shotgun (WGS) entry which is preliminary data.</text>
</comment>
<dbReference type="Proteomes" id="UP000224634">
    <property type="component" value="Unassembled WGS sequence"/>
</dbReference>
<evidence type="ECO:0000313" key="2">
    <source>
        <dbReference type="EMBL" id="PGH02425.1"/>
    </source>
</evidence>
<dbReference type="EMBL" id="PDNA01000223">
    <property type="protein sequence ID" value="PGH02425.1"/>
    <property type="molecule type" value="Genomic_DNA"/>
</dbReference>